<dbReference type="SUPFAM" id="SSF52540">
    <property type="entry name" value="P-loop containing nucleoside triphosphate hydrolases"/>
    <property type="match status" value="2"/>
</dbReference>
<dbReference type="GO" id="GO:0009380">
    <property type="term" value="C:excinuclease repair complex"/>
    <property type="evidence" value="ECO:0007669"/>
    <property type="project" value="InterPro"/>
</dbReference>
<comment type="similarity">
    <text evidence="2 13 14">Belongs to the UvrB family.</text>
</comment>
<evidence type="ECO:0000256" key="1">
    <source>
        <dbReference type="ARBA" id="ARBA00004496"/>
    </source>
</evidence>
<dbReference type="GO" id="GO:0003677">
    <property type="term" value="F:DNA binding"/>
    <property type="evidence" value="ECO:0007669"/>
    <property type="project" value="UniProtKB-UniRule"/>
</dbReference>
<dbReference type="SMART" id="SM00490">
    <property type="entry name" value="HELICc"/>
    <property type="match status" value="1"/>
</dbReference>
<gene>
    <name evidence="13 19" type="primary">uvrB</name>
    <name evidence="19" type="ORF">Pan265_15520</name>
</gene>
<evidence type="ECO:0000256" key="6">
    <source>
        <dbReference type="ARBA" id="ARBA00022769"/>
    </source>
</evidence>
<dbReference type="GO" id="GO:0009381">
    <property type="term" value="F:excinuclease ABC activity"/>
    <property type="evidence" value="ECO:0007669"/>
    <property type="project" value="UniProtKB-UniRule"/>
</dbReference>
<comment type="domain">
    <text evidence="13">The beta-hairpin motif is involved in DNA binding.</text>
</comment>
<evidence type="ECO:0000256" key="13">
    <source>
        <dbReference type="HAMAP-Rule" id="MF_00204"/>
    </source>
</evidence>
<dbReference type="CDD" id="cd17916">
    <property type="entry name" value="DEXHc_UvrB"/>
    <property type="match status" value="1"/>
</dbReference>
<dbReference type="KEGG" id="mcad:Pan265_15520"/>
<keyword evidence="7 13" id="KW-0067">ATP-binding</keyword>
<dbReference type="PANTHER" id="PTHR24029">
    <property type="entry name" value="UVRABC SYSTEM PROTEIN B"/>
    <property type="match status" value="1"/>
</dbReference>
<dbReference type="CDD" id="cd18790">
    <property type="entry name" value="SF2_C_UvrB"/>
    <property type="match status" value="1"/>
</dbReference>
<dbReference type="Gene3D" id="3.40.50.300">
    <property type="entry name" value="P-loop containing nucleotide triphosphate hydrolases"/>
    <property type="match status" value="3"/>
</dbReference>
<keyword evidence="5 13" id="KW-0227">DNA damage</keyword>
<proteinExistence type="inferred from homology"/>
<keyword evidence="8 13" id="KW-0267">Excision nuclease</keyword>
<evidence type="ECO:0000256" key="15">
    <source>
        <dbReference type="SAM" id="MobiDB-lite"/>
    </source>
</evidence>
<dbReference type="GO" id="GO:0005524">
    <property type="term" value="F:ATP binding"/>
    <property type="evidence" value="ECO:0007669"/>
    <property type="project" value="UniProtKB-UniRule"/>
</dbReference>
<dbReference type="GO" id="GO:0006289">
    <property type="term" value="P:nucleotide-excision repair"/>
    <property type="evidence" value="ECO:0007669"/>
    <property type="project" value="UniProtKB-UniRule"/>
</dbReference>
<dbReference type="Proteomes" id="UP000320386">
    <property type="component" value="Chromosome"/>
</dbReference>
<dbReference type="PROSITE" id="PS50151">
    <property type="entry name" value="UVR"/>
    <property type="match status" value="1"/>
</dbReference>
<evidence type="ECO:0000313" key="19">
    <source>
        <dbReference type="EMBL" id="QDU71700.1"/>
    </source>
</evidence>
<feature type="compositionally biased region" description="Basic residues" evidence="15">
    <location>
        <begin position="682"/>
        <end position="694"/>
    </location>
</feature>
<evidence type="ECO:0000256" key="11">
    <source>
        <dbReference type="ARBA" id="ARBA00026033"/>
    </source>
</evidence>
<evidence type="ECO:0000256" key="2">
    <source>
        <dbReference type="ARBA" id="ARBA00008533"/>
    </source>
</evidence>
<organism evidence="19 20">
    <name type="scientific">Mucisphaera calidilacus</name>
    <dbReference type="NCBI Taxonomy" id="2527982"/>
    <lineage>
        <taxon>Bacteria</taxon>
        <taxon>Pseudomonadati</taxon>
        <taxon>Planctomycetota</taxon>
        <taxon>Phycisphaerae</taxon>
        <taxon>Phycisphaerales</taxon>
        <taxon>Phycisphaeraceae</taxon>
        <taxon>Mucisphaera</taxon>
    </lineage>
</organism>
<dbReference type="NCBIfam" id="NF003673">
    <property type="entry name" value="PRK05298.1"/>
    <property type="match status" value="1"/>
</dbReference>
<dbReference type="Pfam" id="PF12344">
    <property type="entry name" value="UvrB"/>
    <property type="match status" value="1"/>
</dbReference>
<evidence type="ECO:0000259" key="16">
    <source>
        <dbReference type="PROSITE" id="PS50151"/>
    </source>
</evidence>
<feature type="domain" description="Helicase C-terminal" evidence="18">
    <location>
        <begin position="432"/>
        <end position="594"/>
    </location>
</feature>
<feature type="compositionally biased region" description="Basic and acidic residues" evidence="15">
    <location>
        <begin position="659"/>
        <end position="675"/>
    </location>
</feature>
<evidence type="ECO:0000259" key="17">
    <source>
        <dbReference type="PROSITE" id="PS51192"/>
    </source>
</evidence>
<keyword evidence="4 13" id="KW-0547">Nucleotide-binding</keyword>
<dbReference type="InterPro" id="IPR041471">
    <property type="entry name" value="UvrB_inter"/>
</dbReference>
<dbReference type="NCBIfam" id="TIGR00631">
    <property type="entry name" value="uvrb"/>
    <property type="match status" value="1"/>
</dbReference>
<dbReference type="Gene3D" id="4.10.860.10">
    <property type="entry name" value="UVR domain"/>
    <property type="match status" value="1"/>
</dbReference>
<keyword evidence="6 13" id="KW-0228">DNA excision</keyword>
<dbReference type="InterPro" id="IPR014001">
    <property type="entry name" value="Helicase_ATP-bd"/>
</dbReference>
<dbReference type="OrthoDB" id="9806651at2"/>
<evidence type="ECO:0000256" key="10">
    <source>
        <dbReference type="ARBA" id="ARBA00023236"/>
    </source>
</evidence>
<dbReference type="HAMAP" id="MF_00204">
    <property type="entry name" value="UvrB"/>
    <property type="match status" value="1"/>
</dbReference>
<dbReference type="GO" id="GO:0016887">
    <property type="term" value="F:ATP hydrolysis activity"/>
    <property type="evidence" value="ECO:0007669"/>
    <property type="project" value="InterPro"/>
</dbReference>
<evidence type="ECO:0000256" key="4">
    <source>
        <dbReference type="ARBA" id="ARBA00022741"/>
    </source>
</evidence>
<feature type="binding site" evidence="13">
    <location>
        <begin position="40"/>
        <end position="47"/>
    </location>
    <ligand>
        <name>ATP</name>
        <dbReference type="ChEBI" id="CHEBI:30616"/>
    </ligand>
</feature>
<feature type="region of interest" description="Disordered" evidence="15">
    <location>
        <begin position="659"/>
        <end position="694"/>
    </location>
</feature>
<dbReference type="AlphaFoldDB" id="A0A518BXJ9"/>
<dbReference type="SUPFAM" id="SSF46600">
    <property type="entry name" value="C-terminal UvrC-binding domain of UvrB"/>
    <property type="match status" value="1"/>
</dbReference>
<dbReference type="InterPro" id="IPR001650">
    <property type="entry name" value="Helicase_C-like"/>
</dbReference>
<dbReference type="EMBL" id="CP036280">
    <property type="protein sequence ID" value="QDU71700.1"/>
    <property type="molecule type" value="Genomic_DNA"/>
</dbReference>
<dbReference type="InterPro" id="IPR006935">
    <property type="entry name" value="Helicase/UvrB_N"/>
</dbReference>
<dbReference type="PROSITE" id="PS51192">
    <property type="entry name" value="HELICASE_ATP_BIND_1"/>
    <property type="match status" value="1"/>
</dbReference>
<feature type="domain" description="UVR" evidence="16">
    <location>
        <begin position="624"/>
        <end position="659"/>
    </location>
</feature>
<dbReference type="SMART" id="SM00487">
    <property type="entry name" value="DEXDc"/>
    <property type="match status" value="1"/>
</dbReference>
<dbReference type="RefSeq" id="WP_145445889.1">
    <property type="nucleotide sequence ID" value="NZ_CP036280.1"/>
</dbReference>
<dbReference type="PANTHER" id="PTHR24029:SF0">
    <property type="entry name" value="UVRABC SYSTEM PROTEIN B"/>
    <property type="match status" value="1"/>
</dbReference>
<keyword evidence="3 13" id="KW-0963">Cytoplasm</keyword>
<protein>
    <recommendedName>
        <fullName evidence="12 13">UvrABC system protein B</fullName>
        <shortName evidence="13">Protein UvrB</shortName>
    </recommendedName>
    <alternativeName>
        <fullName evidence="13">Excinuclease ABC subunit B</fullName>
    </alternativeName>
</protein>
<dbReference type="InterPro" id="IPR004807">
    <property type="entry name" value="UvrB"/>
</dbReference>
<feature type="domain" description="Helicase ATP-binding" evidence="17">
    <location>
        <begin position="27"/>
        <end position="161"/>
    </location>
</feature>
<keyword evidence="9 13" id="KW-0234">DNA repair</keyword>
<dbReference type="Pfam" id="PF02151">
    <property type="entry name" value="UVR"/>
    <property type="match status" value="1"/>
</dbReference>
<dbReference type="InterPro" id="IPR024759">
    <property type="entry name" value="UvrB_YAD/RRR_dom"/>
</dbReference>
<dbReference type="InterPro" id="IPR027417">
    <property type="entry name" value="P-loop_NTPase"/>
</dbReference>
<evidence type="ECO:0000256" key="3">
    <source>
        <dbReference type="ARBA" id="ARBA00022490"/>
    </source>
</evidence>
<evidence type="ECO:0000256" key="9">
    <source>
        <dbReference type="ARBA" id="ARBA00023204"/>
    </source>
</evidence>
<evidence type="ECO:0000256" key="7">
    <source>
        <dbReference type="ARBA" id="ARBA00022840"/>
    </source>
</evidence>
<keyword evidence="10 13" id="KW-0742">SOS response</keyword>
<evidence type="ECO:0000256" key="5">
    <source>
        <dbReference type="ARBA" id="ARBA00022763"/>
    </source>
</evidence>
<dbReference type="InterPro" id="IPR036876">
    <property type="entry name" value="UVR_dom_sf"/>
</dbReference>
<evidence type="ECO:0000256" key="14">
    <source>
        <dbReference type="RuleBase" id="RU003587"/>
    </source>
</evidence>
<evidence type="ECO:0000256" key="8">
    <source>
        <dbReference type="ARBA" id="ARBA00022881"/>
    </source>
</evidence>
<comment type="subcellular location">
    <subcellularLocation>
        <location evidence="1 13 14">Cytoplasm</location>
    </subcellularLocation>
</comment>
<dbReference type="Pfam" id="PF17757">
    <property type="entry name" value="UvrB_inter"/>
    <property type="match status" value="1"/>
</dbReference>
<accession>A0A518BXJ9</accession>
<dbReference type="InterPro" id="IPR001943">
    <property type="entry name" value="UVR_dom"/>
</dbReference>
<keyword evidence="20" id="KW-1185">Reference proteome</keyword>
<comment type="subunit">
    <text evidence="11 13 14">Forms a heterotetramer with UvrA during the search for lesions. Interacts with UvrC in an incision complex.</text>
</comment>
<dbReference type="Pfam" id="PF04851">
    <property type="entry name" value="ResIII"/>
    <property type="match status" value="1"/>
</dbReference>
<evidence type="ECO:0000259" key="18">
    <source>
        <dbReference type="PROSITE" id="PS51194"/>
    </source>
</evidence>
<dbReference type="GO" id="GO:0009432">
    <property type="term" value="P:SOS response"/>
    <property type="evidence" value="ECO:0007669"/>
    <property type="project" value="UniProtKB-UniRule"/>
</dbReference>
<comment type="function">
    <text evidence="13">The UvrABC repair system catalyzes the recognition and processing of DNA lesions. A damage recognition complex composed of 2 UvrA and 2 UvrB subunits scans DNA for abnormalities. Upon binding of the UvrA(2)B(2) complex to a putative damaged site, the DNA wraps around one UvrB monomer. DNA wrap is dependent on ATP binding by UvrB and probably causes local melting of the DNA helix, facilitating insertion of UvrB beta-hairpin between the DNA strands. Then UvrB probes one DNA strand for the presence of a lesion. If a lesion is found the UvrA subunits dissociate and the UvrB-DNA preincision complex is formed. This complex is subsequently bound by UvrC and the second UvrB is released. If no lesion is found, the DNA wraps around the other UvrB subunit that will check the other stand for damage.</text>
</comment>
<dbReference type="Pfam" id="PF00271">
    <property type="entry name" value="Helicase_C"/>
    <property type="match status" value="1"/>
</dbReference>
<evidence type="ECO:0000256" key="12">
    <source>
        <dbReference type="ARBA" id="ARBA00029504"/>
    </source>
</evidence>
<sequence>MREERFQLVSDFSPMGDQPAAIEALTDGIEAGERYQTLLGATGTGKTFTMANVIARVNKPTLIISHNKTLAAQLYEEMRELFPNNAVSYFVSYYDYYQPEAYIPQRDIYIEKDSSRNDDLDRLRMAATSNLVSRRDTIVVASVSCIFGLGSPDAFKNAVMSISVGQMLPRQDFLRGLTDLQYARSEYELKRGTFRVRGDVIELVPASEEFAYRIELFGDEIESLALIHPTSGELLAEEQHLHVFPAVNYVMPEEKLEGALGSIREELDRRVMALRSEAKLLEAQRLLARTKYDLEMMAEVGYCSGVENYSRHLDGRPAGSRPYTLLDYFPSDDWLMMIDESHVTLPQVQAMYNGDQARKRVLVDHGFRLPSALDNRPLKFEEVEKTWSQVVFVTATPGPYEMEQTRGQVVEQIIRPTGLVDPVIEVRPADGQVPDLLTMVRERKAAGERVLVTTLTKRLAEDLAAYLAGQEINCRYLHSEIDTLDRVAILRELREGQFDVLVGVNLLREGLDLPEVSMVAILDADKTGFLRSATSLIQQMGRAARNVNAYVVLYADSVTPAMQAAMDETERRRAKQLAYNAEHGITPKTVEKAIRKGIELELRARRTARKLMNEEVEEEAIDRDELLAELRKQMYEAAESLEFEKAAGIRDQIKQIEASPELKRVPAAMKPEKKPGTPGVRVVKRGKKRKAGQP</sequence>
<name>A0A518BXJ9_9BACT</name>
<feature type="short sequence motif" description="Beta-hairpin" evidence="13">
    <location>
        <begin position="93"/>
        <end position="116"/>
    </location>
</feature>
<dbReference type="GO" id="GO:0005737">
    <property type="term" value="C:cytoplasm"/>
    <property type="evidence" value="ECO:0007669"/>
    <property type="project" value="UniProtKB-SubCell"/>
</dbReference>
<dbReference type="PROSITE" id="PS51194">
    <property type="entry name" value="HELICASE_CTER"/>
    <property type="match status" value="1"/>
</dbReference>
<evidence type="ECO:0000313" key="20">
    <source>
        <dbReference type="Proteomes" id="UP000320386"/>
    </source>
</evidence>
<reference evidence="19 20" key="1">
    <citation type="submission" date="2019-02" db="EMBL/GenBank/DDBJ databases">
        <title>Deep-cultivation of Planctomycetes and their phenomic and genomic characterization uncovers novel biology.</title>
        <authorList>
            <person name="Wiegand S."/>
            <person name="Jogler M."/>
            <person name="Boedeker C."/>
            <person name="Pinto D."/>
            <person name="Vollmers J."/>
            <person name="Rivas-Marin E."/>
            <person name="Kohn T."/>
            <person name="Peeters S.H."/>
            <person name="Heuer A."/>
            <person name="Rast P."/>
            <person name="Oberbeckmann S."/>
            <person name="Bunk B."/>
            <person name="Jeske O."/>
            <person name="Meyerdierks A."/>
            <person name="Storesund J.E."/>
            <person name="Kallscheuer N."/>
            <person name="Luecker S."/>
            <person name="Lage O.M."/>
            <person name="Pohl T."/>
            <person name="Merkel B.J."/>
            <person name="Hornburger P."/>
            <person name="Mueller R.-W."/>
            <person name="Bruemmer F."/>
            <person name="Labrenz M."/>
            <person name="Spormann A.M."/>
            <person name="Op den Camp H."/>
            <person name="Overmann J."/>
            <person name="Amann R."/>
            <person name="Jetten M.S.M."/>
            <person name="Mascher T."/>
            <person name="Medema M.H."/>
            <person name="Devos D.P."/>
            <person name="Kaster A.-K."/>
            <person name="Ovreas L."/>
            <person name="Rohde M."/>
            <person name="Galperin M.Y."/>
            <person name="Jogler C."/>
        </authorList>
    </citation>
    <scope>NUCLEOTIDE SEQUENCE [LARGE SCALE GENOMIC DNA]</scope>
    <source>
        <strain evidence="19 20">Pan265</strain>
    </source>
</reference>